<name>A0A848EUW7_MEGEL</name>
<dbReference type="InterPro" id="IPR056937">
    <property type="entry name" value="YqbQ/XkdQ"/>
</dbReference>
<gene>
    <name evidence="4" type="ORF">HG933_11810</name>
</gene>
<dbReference type="RefSeq" id="WP_169014049.1">
    <property type="nucleotide sequence ID" value="NZ_JABBJH010000032.1"/>
</dbReference>
<feature type="domain" description="Phage tail lysozyme" evidence="2">
    <location>
        <begin position="366"/>
        <end position="489"/>
    </location>
</feature>
<protein>
    <recommendedName>
        <fullName evidence="6">Phage tail lysozyme domain-containing protein</fullName>
    </recommendedName>
</protein>
<dbReference type="Gene3D" id="1.10.530.10">
    <property type="match status" value="1"/>
</dbReference>
<dbReference type="Pfam" id="PF18013">
    <property type="entry name" value="Phage_lysozyme2"/>
    <property type="match status" value="1"/>
</dbReference>
<evidence type="ECO:0000256" key="1">
    <source>
        <dbReference type="SAM" id="MobiDB-lite"/>
    </source>
</evidence>
<organism evidence="4 5">
    <name type="scientific">Megasphaera elsdenii</name>
    <dbReference type="NCBI Taxonomy" id="907"/>
    <lineage>
        <taxon>Bacteria</taxon>
        <taxon>Bacillati</taxon>
        <taxon>Bacillota</taxon>
        <taxon>Negativicutes</taxon>
        <taxon>Veillonellales</taxon>
        <taxon>Veillonellaceae</taxon>
        <taxon>Megasphaera</taxon>
    </lineage>
</organism>
<evidence type="ECO:0008006" key="6">
    <source>
        <dbReference type="Google" id="ProtNLM"/>
    </source>
</evidence>
<comment type="caution">
    <text evidence="4">The sequence shown here is derived from an EMBL/GenBank/DDBJ whole genome shotgun (WGS) entry which is preliminary data.</text>
</comment>
<feature type="region of interest" description="Disordered" evidence="1">
    <location>
        <begin position="1"/>
        <end position="24"/>
    </location>
</feature>
<dbReference type="AlphaFoldDB" id="A0A848EUW7"/>
<sequence>MIIKHKSVKTETTKDKEGKTTTKQTESMDDITQLVVGKVTWEGSRLNVARKLVFSYVQDARDPNLPNYVINCGETVYGYDEDGNLQFQGNVYSIEKDVQQSTVTVTAYDNLFILCRSKTTRKFTDMLAEDIAKAVCSELGIKVGKLAETGKKTSFIAQEKTGYQIIMIAYTDAANQINASKTNKDDPDVLFHPVMRGDELDVIKKGELIEGMEANQFTNIENSQYRESIEELVDSVMVTDQQGNVTGYQTKDDWIKKYSMVQDVYKTNPNDNAQTEINKLFKGPERSGVIQMLGNYAAKSSYSIQIKDILTELCGKFWIKSDTHTFENGVHEMRLEIEFENIMNKEDKPKETRKATGTGQYTQSEQGAYSYMRSLGFTDNQAAGILGNIRIEDSDYDPAASNGSHTGLFQLSDDDRWPKYVAYCQEHGMEPYNNQNQIYYVTMVENGDLRTQIPDSSPSAAADWFNQNIEISGEDSYAEGGRAAAAESVKASIDSGEIGVETPRYKSGTATLSGDSSLVTEAAANLEGASFGDNGCVRAVKTFAAQYNSDFVALANSNIEDVDGLERWCSENGYVEEDWDGYASPGDICVWSGRHCGVCDGSGGCWDNSTAAGYRMIHRGSIYDYGSLPDKVIRVQQKAE</sequence>
<dbReference type="Proteomes" id="UP000536773">
    <property type="component" value="Unassembled WGS sequence"/>
</dbReference>
<dbReference type="InterPro" id="IPR041219">
    <property type="entry name" value="Phage_lysozyme2"/>
</dbReference>
<evidence type="ECO:0000259" key="2">
    <source>
        <dbReference type="Pfam" id="PF18013"/>
    </source>
</evidence>
<evidence type="ECO:0000313" key="5">
    <source>
        <dbReference type="Proteomes" id="UP000536773"/>
    </source>
</evidence>
<dbReference type="Pfam" id="PF24032">
    <property type="entry name" value="YQBQ"/>
    <property type="match status" value="1"/>
</dbReference>
<accession>A0A848EUW7</accession>
<proteinExistence type="predicted"/>
<evidence type="ECO:0000313" key="4">
    <source>
        <dbReference type="EMBL" id="NMK40036.1"/>
    </source>
</evidence>
<feature type="domain" description="YqbQ/XkdQ" evidence="3">
    <location>
        <begin position="39"/>
        <end position="337"/>
    </location>
</feature>
<dbReference type="SUPFAM" id="SSF69279">
    <property type="entry name" value="Phage tail proteins"/>
    <property type="match status" value="1"/>
</dbReference>
<feature type="compositionally biased region" description="Basic and acidic residues" evidence="1">
    <location>
        <begin position="8"/>
        <end position="20"/>
    </location>
</feature>
<reference evidence="4 5" key="1">
    <citation type="submission" date="2020-04" db="EMBL/GenBank/DDBJ databases">
        <authorList>
            <person name="Hitch T.C.A."/>
            <person name="Wylensek D."/>
            <person name="Clavel T."/>
        </authorList>
    </citation>
    <scope>NUCLEOTIDE SEQUENCE [LARGE SCALE GENOMIC DNA]</scope>
    <source>
        <strain evidence="4 5">WCA-386-APC-2A</strain>
    </source>
</reference>
<dbReference type="EMBL" id="JABBJH010000032">
    <property type="protein sequence ID" value="NMK40036.1"/>
    <property type="molecule type" value="Genomic_DNA"/>
</dbReference>
<evidence type="ECO:0000259" key="3">
    <source>
        <dbReference type="Pfam" id="PF24032"/>
    </source>
</evidence>